<dbReference type="RefSeq" id="WP_121700064.1">
    <property type="nucleotide sequence ID" value="NZ_JBCLPP010000013.1"/>
</dbReference>
<reference evidence="2 3" key="1">
    <citation type="submission" date="2024-03" db="EMBL/GenBank/DDBJ databases">
        <title>Mouse gut bacterial collection (mGBC) of GemPharmatech.</title>
        <authorList>
            <person name="He Y."/>
            <person name="Dong L."/>
            <person name="Wu D."/>
            <person name="Gao X."/>
            <person name="Lin Z."/>
        </authorList>
    </citation>
    <scope>NUCLEOTIDE SEQUENCE [LARGE SCALE GENOMIC DNA]</scope>
    <source>
        <strain evidence="2 3">54-13</strain>
    </source>
</reference>
<dbReference type="InterPro" id="IPR004518">
    <property type="entry name" value="MazG-like_dom"/>
</dbReference>
<gene>
    <name evidence="2" type="ORF">AAK873_06005</name>
</gene>
<dbReference type="CDD" id="cd11531">
    <property type="entry name" value="NTP-PPase_BsYpjD"/>
    <property type="match status" value="1"/>
</dbReference>
<dbReference type="PANTHER" id="PTHR42692:SF1">
    <property type="entry name" value="NUCLEOTIDE PYROPHOSPHOHYDROLASE"/>
    <property type="match status" value="1"/>
</dbReference>
<evidence type="ECO:0000259" key="1">
    <source>
        <dbReference type="Pfam" id="PF03819"/>
    </source>
</evidence>
<evidence type="ECO:0000313" key="3">
    <source>
        <dbReference type="Proteomes" id="UP001565200"/>
    </source>
</evidence>
<dbReference type="PIRSF" id="PIRSF029904">
    <property type="entry name" value="UCP029904_pph"/>
    <property type="match status" value="1"/>
</dbReference>
<evidence type="ECO:0000313" key="2">
    <source>
        <dbReference type="EMBL" id="MEY8245170.1"/>
    </source>
</evidence>
<dbReference type="Gene3D" id="1.10.287.1080">
    <property type="entry name" value="MazG-like"/>
    <property type="match status" value="1"/>
</dbReference>
<dbReference type="Pfam" id="PF03819">
    <property type="entry name" value="MazG"/>
    <property type="match status" value="1"/>
</dbReference>
<comment type="caution">
    <text evidence="2">The sequence shown here is derived from an EMBL/GenBank/DDBJ whole genome shotgun (WGS) entry which is preliminary data.</text>
</comment>
<dbReference type="Proteomes" id="UP001565200">
    <property type="component" value="Unassembled WGS sequence"/>
</dbReference>
<keyword evidence="3" id="KW-1185">Reference proteome</keyword>
<sequence>MEHKELSVSEAQQMVDRWITTVGVRYFSPLTNMAILAEEVGEVARIMARRFGDQSFKSGEADTLGDELADVMWVVMAIANQTGVDLTEAFYKNLDKKTERDALRHRLNEKL</sequence>
<dbReference type="InterPro" id="IPR012359">
    <property type="entry name" value="MazG-related_YpjD"/>
</dbReference>
<organism evidence="2 3">
    <name type="scientific">Heminiphilus faecis</name>
    <dbReference type="NCBI Taxonomy" id="2601703"/>
    <lineage>
        <taxon>Bacteria</taxon>
        <taxon>Pseudomonadati</taxon>
        <taxon>Bacteroidota</taxon>
        <taxon>Bacteroidia</taxon>
        <taxon>Bacteroidales</taxon>
        <taxon>Muribaculaceae</taxon>
        <taxon>Heminiphilus</taxon>
    </lineage>
</organism>
<accession>A0ABV4CXB0</accession>
<dbReference type="InterPro" id="IPR047046">
    <property type="entry name" value="YpjD/YvdC"/>
</dbReference>
<dbReference type="EMBL" id="JBCLPP010000013">
    <property type="protein sequence ID" value="MEY8245170.1"/>
    <property type="molecule type" value="Genomic_DNA"/>
</dbReference>
<dbReference type="PANTHER" id="PTHR42692">
    <property type="entry name" value="NUCLEOTIDE PYROPHOSPHOHYDROLASE"/>
    <property type="match status" value="1"/>
</dbReference>
<name>A0ABV4CXB0_9BACT</name>
<feature type="domain" description="NTP pyrophosphohydrolase MazG-like" evidence="1">
    <location>
        <begin position="27"/>
        <end position="101"/>
    </location>
</feature>
<proteinExistence type="predicted"/>
<dbReference type="SUPFAM" id="SSF101386">
    <property type="entry name" value="all-alpha NTP pyrophosphatases"/>
    <property type="match status" value="1"/>
</dbReference>
<protein>
    <submittedName>
        <fullName evidence="2">Nucleotide pyrophosphohydrolase</fullName>
    </submittedName>
</protein>